<gene>
    <name evidence="1" type="ORF">Satyrvirus1_59</name>
</gene>
<dbReference type="EMBL" id="MK072437">
    <property type="protein sequence ID" value="AYV84973.1"/>
    <property type="molecule type" value="Genomic_DNA"/>
</dbReference>
<accession>A0A3G5AGF1</accession>
<reference evidence="1" key="1">
    <citation type="submission" date="2018-10" db="EMBL/GenBank/DDBJ databases">
        <title>Hidden diversity of soil giant viruses.</title>
        <authorList>
            <person name="Schulz F."/>
            <person name="Alteio L."/>
            <person name="Goudeau D."/>
            <person name="Ryan E.M."/>
            <person name="Malmstrom R.R."/>
            <person name="Blanchard J."/>
            <person name="Woyke T."/>
        </authorList>
    </citation>
    <scope>NUCLEOTIDE SEQUENCE</scope>
    <source>
        <strain evidence="1">SAV1</strain>
    </source>
</reference>
<sequence>MGLIINKKLIDKLKNNLIIDCFKSSECFICKKMNSIQGNMKLCHIPYIYDEFYGIIFVMLCFSCFQSVMNTIFTNLPIDLHDFHQNNMHLFKEKSFDIKNDDVIKIILVTLMEKPIKYMSVSSMEKPIKYPTNRGFIDWDYTNFYSYNEYCFICKCKENTKYRYIPCLYAPPDKYKFRDPNKYYNSFQEFGVNLCEKCWKLQFCTERFYFMVKIDLWDAFDCLTK</sequence>
<organism evidence="1">
    <name type="scientific">Satyrvirus sp</name>
    <dbReference type="NCBI Taxonomy" id="2487771"/>
    <lineage>
        <taxon>Viruses</taxon>
        <taxon>Varidnaviria</taxon>
        <taxon>Bamfordvirae</taxon>
        <taxon>Nucleocytoviricota</taxon>
        <taxon>Megaviricetes</taxon>
        <taxon>Imitervirales</taxon>
        <taxon>Mimiviridae</taxon>
        <taxon>Megamimivirinae</taxon>
    </lineage>
</organism>
<protein>
    <submittedName>
        <fullName evidence="1">Uncharacterized protein</fullName>
    </submittedName>
</protein>
<name>A0A3G5AGF1_9VIRU</name>
<proteinExistence type="predicted"/>
<evidence type="ECO:0000313" key="1">
    <source>
        <dbReference type="EMBL" id="AYV84973.1"/>
    </source>
</evidence>